<evidence type="ECO:0000313" key="1">
    <source>
        <dbReference type="EMBL" id="GJS85078.1"/>
    </source>
</evidence>
<reference evidence="1" key="1">
    <citation type="journal article" date="2022" name="Int. J. Mol. Sci.">
        <title>Draft Genome of Tanacetum Coccineum: Genomic Comparison of Closely Related Tanacetum-Family Plants.</title>
        <authorList>
            <person name="Yamashiro T."/>
            <person name="Shiraishi A."/>
            <person name="Nakayama K."/>
            <person name="Satake H."/>
        </authorList>
    </citation>
    <scope>NUCLEOTIDE SEQUENCE</scope>
</reference>
<keyword evidence="2" id="KW-1185">Reference proteome</keyword>
<dbReference type="Proteomes" id="UP001151760">
    <property type="component" value="Unassembled WGS sequence"/>
</dbReference>
<proteinExistence type="predicted"/>
<accession>A0ABQ4Z4J8</accession>
<comment type="caution">
    <text evidence="1">The sequence shown here is derived from an EMBL/GenBank/DDBJ whole genome shotgun (WGS) entry which is preliminary data.</text>
</comment>
<organism evidence="1 2">
    <name type="scientific">Tanacetum coccineum</name>
    <dbReference type="NCBI Taxonomy" id="301880"/>
    <lineage>
        <taxon>Eukaryota</taxon>
        <taxon>Viridiplantae</taxon>
        <taxon>Streptophyta</taxon>
        <taxon>Embryophyta</taxon>
        <taxon>Tracheophyta</taxon>
        <taxon>Spermatophyta</taxon>
        <taxon>Magnoliopsida</taxon>
        <taxon>eudicotyledons</taxon>
        <taxon>Gunneridae</taxon>
        <taxon>Pentapetalae</taxon>
        <taxon>asterids</taxon>
        <taxon>campanulids</taxon>
        <taxon>Asterales</taxon>
        <taxon>Asteraceae</taxon>
        <taxon>Asteroideae</taxon>
        <taxon>Anthemideae</taxon>
        <taxon>Anthemidinae</taxon>
        <taxon>Tanacetum</taxon>
    </lineage>
</organism>
<gene>
    <name evidence="1" type="ORF">Tco_0751619</name>
</gene>
<name>A0ABQ4Z4J8_9ASTR</name>
<protein>
    <submittedName>
        <fullName evidence="1">Uncharacterized protein</fullName>
    </submittedName>
</protein>
<sequence length="139" mass="15617">MSFLSTIVSSHFPSTNNQIRTSSNPRQQATINDERVTVQPYQGQGTAWFKEKVLLVEAQGQGKILTEEELEFLADLGISEGPVTQSVITHNAAYQDTNSSTQQDAMILSVMEQLSVKLDDVIREQRGRYPLQFDQIEMP</sequence>
<reference evidence="1" key="2">
    <citation type="submission" date="2022-01" db="EMBL/GenBank/DDBJ databases">
        <authorList>
            <person name="Yamashiro T."/>
            <person name="Shiraishi A."/>
            <person name="Satake H."/>
            <person name="Nakayama K."/>
        </authorList>
    </citation>
    <scope>NUCLEOTIDE SEQUENCE</scope>
</reference>
<evidence type="ECO:0000313" key="2">
    <source>
        <dbReference type="Proteomes" id="UP001151760"/>
    </source>
</evidence>
<dbReference type="EMBL" id="BQNB010011023">
    <property type="protein sequence ID" value="GJS85078.1"/>
    <property type="molecule type" value="Genomic_DNA"/>
</dbReference>